<reference evidence="2" key="1">
    <citation type="submission" date="2013-11" db="EMBL/GenBank/DDBJ databases">
        <title>The Genome Sequence of Phytophthora parasitica CHvinca01.</title>
        <authorList>
            <consortium name="The Broad Institute Genomics Platform"/>
            <person name="Russ C."/>
            <person name="Tyler B."/>
            <person name="Panabieres F."/>
            <person name="Shan W."/>
            <person name="Tripathy S."/>
            <person name="Grunwald N."/>
            <person name="Machado M."/>
            <person name="Johnson C.S."/>
            <person name="Arredondo F."/>
            <person name="Hong C."/>
            <person name="Coffey M."/>
            <person name="Young S.K."/>
            <person name="Zeng Q."/>
            <person name="Gargeya S."/>
            <person name="Fitzgerald M."/>
            <person name="Abouelleil A."/>
            <person name="Alvarado L."/>
            <person name="Chapman S.B."/>
            <person name="Gainer-Dewar J."/>
            <person name="Goldberg J."/>
            <person name="Griggs A."/>
            <person name="Gujja S."/>
            <person name="Hansen M."/>
            <person name="Howarth C."/>
            <person name="Imamovic A."/>
            <person name="Ireland A."/>
            <person name="Larimer J."/>
            <person name="McCowan C."/>
            <person name="Murphy C."/>
            <person name="Pearson M."/>
            <person name="Poon T.W."/>
            <person name="Priest M."/>
            <person name="Roberts A."/>
            <person name="Saif S."/>
            <person name="Shea T."/>
            <person name="Sykes S."/>
            <person name="Wortman J."/>
            <person name="Nusbaum C."/>
            <person name="Birren B."/>
        </authorList>
    </citation>
    <scope>NUCLEOTIDE SEQUENCE [LARGE SCALE GENOMIC DNA]</scope>
    <source>
        <strain evidence="2">CHvinca01</strain>
    </source>
</reference>
<gene>
    <name evidence="1" type="ORF">L916_18338</name>
    <name evidence="2" type="ORF">L917_18158</name>
</gene>
<proteinExistence type="predicted"/>
<sequence length="33" mass="3563">MRQAIDIAIKWIGEPGGGVASRAVSHSRKLGWD</sequence>
<organism evidence="1">
    <name type="scientific">Phytophthora nicotianae</name>
    <name type="common">Potato buckeye rot agent</name>
    <name type="synonym">Phytophthora parasitica</name>
    <dbReference type="NCBI Taxonomy" id="4792"/>
    <lineage>
        <taxon>Eukaryota</taxon>
        <taxon>Sar</taxon>
        <taxon>Stramenopiles</taxon>
        <taxon>Oomycota</taxon>
        <taxon>Peronosporomycetes</taxon>
        <taxon>Peronosporales</taxon>
        <taxon>Peronosporaceae</taxon>
        <taxon>Phytophthora</taxon>
    </lineage>
</organism>
<feature type="non-terminal residue" evidence="1">
    <location>
        <position position="33"/>
    </location>
</feature>
<dbReference type="EMBL" id="KI682498">
    <property type="protein sequence ID" value="ETL81519.1"/>
    <property type="molecule type" value="Genomic_DNA"/>
</dbReference>
<accession>W2I4H9</accession>
<dbReference type="AlphaFoldDB" id="W2I4H9"/>
<evidence type="ECO:0000313" key="2">
    <source>
        <dbReference type="EMBL" id="ETL81519.1"/>
    </source>
</evidence>
<evidence type="ECO:0000313" key="1">
    <source>
        <dbReference type="EMBL" id="ETL28268.1"/>
    </source>
</evidence>
<reference evidence="1" key="2">
    <citation type="submission" date="2013-11" db="EMBL/GenBank/DDBJ databases">
        <title>The Genome Sequence of Phytophthora parasitica CJ05E6.</title>
        <authorList>
            <consortium name="The Broad Institute Genomics Platform"/>
            <person name="Russ C."/>
            <person name="Tyler B."/>
            <person name="Panabieres F."/>
            <person name="Shan W."/>
            <person name="Tripathy S."/>
            <person name="Grunwald N."/>
            <person name="Machado M."/>
            <person name="Johnson C.S."/>
            <person name="Arredondo F."/>
            <person name="Hong C."/>
            <person name="Coffey M."/>
            <person name="Young S.K."/>
            <person name="Zeng Q."/>
            <person name="Gargeya S."/>
            <person name="Fitzgerald M."/>
            <person name="Abouelleil A."/>
            <person name="Alvarado L."/>
            <person name="Chapman S.B."/>
            <person name="Gainer-Dewar J."/>
            <person name="Goldberg J."/>
            <person name="Griggs A."/>
            <person name="Gujja S."/>
            <person name="Hansen M."/>
            <person name="Howarth C."/>
            <person name="Imamovic A."/>
            <person name="Ireland A."/>
            <person name="Larimer J."/>
            <person name="McCowan C."/>
            <person name="Murphy C."/>
            <person name="Pearson M."/>
            <person name="Poon T.W."/>
            <person name="Priest M."/>
            <person name="Roberts A."/>
            <person name="Saif S."/>
            <person name="Shea T."/>
            <person name="Sykes S."/>
            <person name="Wortman J."/>
            <person name="Nusbaum C."/>
            <person name="Birren B."/>
        </authorList>
    </citation>
    <scope>NUCLEOTIDE SEQUENCE [LARGE SCALE GENOMIC DNA]</scope>
    <source>
        <strain evidence="1">CJ05E6</strain>
    </source>
</reference>
<name>W2I4H9_PHYNI</name>
<dbReference type="Proteomes" id="UP000054423">
    <property type="component" value="Unassembled WGS sequence"/>
</dbReference>
<dbReference type="EMBL" id="KI675797">
    <property type="protein sequence ID" value="ETL28268.1"/>
    <property type="molecule type" value="Genomic_DNA"/>
</dbReference>
<dbReference type="Proteomes" id="UP000053864">
    <property type="component" value="Unassembled WGS sequence"/>
</dbReference>
<protein>
    <submittedName>
        <fullName evidence="1">Uncharacterized protein</fullName>
    </submittedName>
</protein>